<reference evidence="2 3" key="1">
    <citation type="submission" date="2014-12" db="EMBL/GenBank/DDBJ databases">
        <title>Draft genome sequence of Paenibacillus kamchatkensis strain B-2647.</title>
        <authorList>
            <person name="Karlyshev A.V."/>
            <person name="Kudryashova E.B."/>
        </authorList>
    </citation>
    <scope>NUCLEOTIDE SEQUENCE [LARGE SCALE GENOMIC DNA]</scope>
    <source>
        <strain evidence="2 3">VKM B-2647</strain>
    </source>
</reference>
<proteinExistence type="predicted"/>
<sequence length="85" mass="9799">MNIHSLRFKLIVYFLILICFPLLVVSFFAYRSSTAIIEDKVSKSVTSSQLMVEKSIETVLQQSRYAVTPFLVSYAHSDFCKKRLT</sequence>
<dbReference type="Proteomes" id="UP000031967">
    <property type="component" value="Unassembled WGS sequence"/>
</dbReference>
<keyword evidence="1" id="KW-1133">Transmembrane helix</keyword>
<organism evidence="2 3">
    <name type="scientific">Gordoniibacillus kamchatkensis</name>
    <dbReference type="NCBI Taxonomy" id="1590651"/>
    <lineage>
        <taxon>Bacteria</taxon>
        <taxon>Bacillati</taxon>
        <taxon>Bacillota</taxon>
        <taxon>Bacilli</taxon>
        <taxon>Bacillales</taxon>
        <taxon>Paenibacillaceae</taxon>
        <taxon>Gordoniibacillus</taxon>
    </lineage>
</organism>
<gene>
    <name evidence="2" type="ORF">SD70_22850</name>
</gene>
<evidence type="ECO:0000313" key="2">
    <source>
        <dbReference type="EMBL" id="KIL38985.1"/>
    </source>
</evidence>
<name>A0ABR5AD61_9BACL</name>
<dbReference type="RefSeq" id="WP_041050021.1">
    <property type="nucleotide sequence ID" value="NZ_JXAK01000046.1"/>
</dbReference>
<keyword evidence="3" id="KW-1185">Reference proteome</keyword>
<keyword evidence="1" id="KW-0812">Transmembrane</keyword>
<comment type="caution">
    <text evidence="2">The sequence shown here is derived from an EMBL/GenBank/DDBJ whole genome shotgun (WGS) entry which is preliminary data.</text>
</comment>
<protein>
    <submittedName>
        <fullName evidence="2">Uncharacterized protein</fullName>
    </submittedName>
</protein>
<evidence type="ECO:0000256" key="1">
    <source>
        <dbReference type="SAM" id="Phobius"/>
    </source>
</evidence>
<accession>A0ABR5AD61</accession>
<feature type="transmembrane region" description="Helical" evidence="1">
    <location>
        <begin position="12"/>
        <end position="30"/>
    </location>
</feature>
<evidence type="ECO:0000313" key="3">
    <source>
        <dbReference type="Proteomes" id="UP000031967"/>
    </source>
</evidence>
<keyword evidence="1" id="KW-0472">Membrane</keyword>
<dbReference type="EMBL" id="JXAK01000046">
    <property type="protein sequence ID" value="KIL38985.1"/>
    <property type="molecule type" value="Genomic_DNA"/>
</dbReference>